<keyword evidence="1 4" id="KW-0378">Hydrolase</keyword>
<organism evidence="4 5">
    <name type="scientific">Aureobasidium melanogenum</name>
    <name type="common">Aureobasidium pullulans var. melanogenum</name>
    <dbReference type="NCBI Taxonomy" id="46634"/>
    <lineage>
        <taxon>Eukaryota</taxon>
        <taxon>Fungi</taxon>
        <taxon>Dikarya</taxon>
        <taxon>Ascomycota</taxon>
        <taxon>Pezizomycotina</taxon>
        <taxon>Dothideomycetes</taxon>
        <taxon>Dothideomycetidae</taxon>
        <taxon>Dothideales</taxon>
        <taxon>Saccotheciaceae</taxon>
        <taxon>Aureobasidium</taxon>
    </lineage>
</organism>
<dbReference type="Pfam" id="PF00657">
    <property type="entry name" value="Lipase_GDSL"/>
    <property type="match status" value="1"/>
</dbReference>
<dbReference type="GO" id="GO:0016788">
    <property type="term" value="F:hydrolase activity, acting on ester bonds"/>
    <property type="evidence" value="ECO:0007669"/>
    <property type="project" value="InterPro"/>
</dbReference>
<protein>
    <submittedName>
        <fullName evidence="4">SGNH hydrolase</fullName>
    </submittedName>
</protein>
<comment type="caution">
    <text evidence="4">The sequence shown here is derived from an EMBL/GenBank/DDBJ whole genome shotgun (WGS) entry which is preliminary data.</text>
</comment>
<feature type="chain" id="PRO_5040354073" evidence="3">
    <location>
        <begin position="19"/>
        <end position="381"/>
    </location>
</feature>
<feature type="signal peptide" evidence="3">
    <location>
        <begin position="1"/>
        <end position="18"/>
    </location>
</feature>
<gene>
    <name evidence="4" type="ORF">KCU98_g9959</name>
</gene>
<proteinExistence type="predicted"/>
<evidence type="ECO:0000256" key="2">
    <source>
        <dbReference type="SAM" id="MobiDB-lite"/>
    </source>
</evidence>
<dbReference type="SUPFAM" id="SSF52266">
    <property type="entry name" value="SGNH hydrolase"/>
    <property type="match status" value="1"/>
</dbReference>
<dbReference type="CDD" id="cd01846">
    <property type="entry name" value="fatty_acyltransferase_like"/>
    <property type="match status" value="1"/>
</dbReference>
<sequence length="381" mass="41761">MSTFSLSALIALSSVASAWPHFGPPGPPLHSGTPPPPPPAGSNPSSWGLKKFTSLVAFGDSYTDDSRLSYFGSHNGSAPPVGWVNPANYHSADGGRPWPQYVAQYSGAHIYNYAVSGAVCSNNITPRTFSSINAYFPDVDGYEVPAYLADSKYVYPNGTKALDIPVDSTVYSIFIGTNDLGNYAFIDDSQVAGKVIPDYIDCVYQQFSRLYDSGARYFVLQNVSPLQLTPQYGLPSKGGLNATQYWPQKPANTTEVWGRMLETVTTVNDVYKYRTPYEVLLAKNFPGAHFALMDMYGLLILKQITDMYNNPSEYLNGTNPTVTGYVNHCTTNGTDCVAASNPDSYLWYDPLHPSEQADRNFARAFIDVVNGNSKWATYYSA</sequence>
<reference evidence="4" key="1">
    <citation type="journal article" date="2021" name="J Fungi (Basel)">
        <title>Virulence traits and population genomics of the black yeast Aureobasidium melanogenum.</title>
        <authorList>
            <person name="Cernosa A."/>
            <person name="Sun X."/>
            <person name="Gostincar C."/>
            <person name="Fang C."/>
            <person name="Gunde-Cimerman N."/>
            <person name="Song Z."/>
        </authorList>
    </citation>
    <scope>NUCLEOTIDE SEQUENCE</scope>
    <source>
        <strain evidence="4">EXF-9298</strain>
    </source>
</reference>
<dbReference type="PANTHER" id="PTHR45648:SF22">
    <property type="entry name" value="GDSL LIPASE_ACYLHYDROLASE FAMILY PROTEIN (AFU_ORTHOLOGUE AFUA_4G14700)"/>
    <property type="match status" value="1"/>
</dbReference>
<dbReference type="Gene3D" id="3.40.50.1110">
    <property type="entry name" value="SGNH hydrolase"/>
    <property type="match status" value="1"/>
</dbReference>
<evidence type="ECO:0000313" key="5">
    <source>
        <dbReference type="Proteomes" id="UP000729357"/>
    </source>
</evidence>
<keyword evidence="3" id="KW-0732">Signal</keyword>
<reference evidence="4" key="2">
    <citation type="submission" date="2021-08" db="EMBL/GenBank/DDBJ databases">
        <authorList>
            <person name="Gostincar C."/>
            <person name="Sun X."/>
            <person name="Song Z."/>
            <person name="Gunde-Cimerman N."/>
        </authorList>
    </citation>
    <scope>NUCLEOTIDE SEQUENCE</scope>
    <source>
        <strain evidence="4">EXF-9298</strain>
    </source>
</reference>
<dbReference type="AlphaFoldDB" id="A0A9P8FPW7"/>
<dbReference type="Proteomes" id="UP000729357">
    <property type="component" value="Unassembled WGS sequence"/>
</dbReference>
<dbReference type="PANTHER" id="PTHR45648">
    <property type="entry name" value="GDSL LIPASE/ACYLHYDROLASE FAMILY PROTEIN (AFU_ORTHOLOGUE AFUA_4G14700)"/>
    <property type="match status" value="1"/>
</dbReference>
<keyword evidence="5" id="KW-1185">Reference proteome</keyword>
<evidence type="ECO:0000313" key="4">
    <source>
        <dbReference type="EMBL" id="KAG9977600.1"/>
    </source>
</evidence>
<feature type="non-terminal residue" evidence="4">
    <location>
        <position position="1"/>
    </location>
</feature>
<dbReference type="InterPro" id="IPR051058">
    <property type="entry name" value="GDSL_Est/Lipase"/>
</dbReference>
<evidence type="ECO:0000256" key="1">
    <source>
        <dbReference type="ARBA" id="ARBA00022801"/>
    </source>
</evidence>
<evidence type="ECO:0000256" key="3">
    <source>
        <dbReference type="SAM" id="SignalP"/>
    </source>
</evidence>
<feature type="compositionally biased region" description="Pro residues" evidence="2">
    <location>
        <begin position="25"/>
        <end position="41"/>
    </location>
</feature>
<dbReference type="InterPro" id="IPR001087">
    <property type="entry name" value="GDSL"/>
</dbReference>
<dbReference type="InterPro" id="IPR036514">
    <property type="entry name" value="SGNH_hydro_sf"/>
</dbReference>
<name>A0A9P8FPW7_AURME</name>
<accession>A0A9P8FPW7</accession>
<feature type="region of interest" description="Disordered" evidence="2">
    <location>
        <begin position="25"/>
        <end position="44"/>
    </location>
</feature>
<dbReference type="EMBL" id="JAHFXS010001424">
    <property type="protein sequence ID" value="KAG9977600.1"/>
    <property type="molecule type" value="Genomic_DNA"/>
</dbReference>